<name>A0A841Q4F0_9BACI</name>
<evidence type="ECO:0008006" key="3">
    <source>
        <dbReference type="Google" id="ProtNLM"/>
    </source>
</evidence>
<organism evidence="1 2">
    <name type="scientific">Salirhabdus euzebyi</name>
    <dbReference type="NCBI Taxonomy" id="394506"/>
    <lineage>
        <taxon>Bacteria</taxon>
        <taxon>Bacillati</taxon>
        <taxon>Bacillota</taxon>
        <taxon>Bacilli</taxon>
        <taxon>Bacillales</taxon>
        <taxon>Bacillaceae</taxon>
        <taxon>Salirhabdus</taxon>
    </lineage>
</organism>
<evidence type="ECO:0000313" key="2">
    <source>
        <dbReference type="Proteomes" id="UP000581688"/>
    </source>
</evidence>
<comment type="caution">
    <text evidence="1">The sequence shown here is derived from an EMBL/GenBank/DDBJ whole genome shotgun (WGS) entry which is preliminary data.</text>
</comment>
<dbReference type="RefSeq" id="WP_174495605.1">
    <property type="nucleotide sequence ID" value="NZ_CADDWK010000004.1"/>
</dbReference>
<proteinExistence type="predicted"/>
<sequence length="262" mass="31430">MKELLYRMHSDFFLPNRLGEYKKILQFAIDNGYEMHSISSFWKEINTGLNPKKRYFINRHDIDSDIKRARKIVEIEREIGIISSFYFRLSTLDFELMKEIEKSGGEASYHFEEIATYAKEKNIQSRDLLYEEEHMDRIRQDFKTHLHYLREVTGLPMRTVASHGDFANRKLNIINHELLSEDVRKELGIDLEVYDDTFMQYVTSRHADRFYPEFYYPSSPMEAIKNGEKVIYFLSHPRQWGAAPLENAKQVWIRLYEGWKFK</sequence>
<dbReference type="EMBL" id="JACHGH010000004">
    <property type="protein sequence ID" value="MBB6453299.1"/>
    <property type="molecule type" value="Genomic_DNA"/>
</dbReference>
<gene>
    <name evidence="1" type="ORF">HNQ94_001747</name>
</gene>
<dbReference type="AlphaFoldDB" id="A0A841Q4F0"/>
<dbReference type="Proteomes" id="UP000581688">
    <property type="component" value="Unassembled WGS sequence"/>
</dbReference>
<protein>
    <recommendedName>
        <fullName evidence="3">Polysaccharide deacetylase</fullName>
    </recommendedName>
</protein>
<keyword evidence="2" id="KW-1185">Reference proteome</keyword>
<reference evidence="1 2" key="1">
    <citation type="submission" date="2020-08" db="EMBL/GenBank/DDBJ databases">
        <title>Genomic Encyclopedia of Type Strains, Phase IV (KMG-IV): sequencing the most valuable type-strain genomes for metagenomic binning, comparative biology and taxonomic classification.</title>
        <authorList>
            <person name="Goeker M."/>
        </authorList>
    </citation>
    <scope>NUCLEOTIDE SEQUENCE [LARGE SCALE GENOMIC DNA]</scope>
    <source>
        <strain evidence="1 2">DSM 19612</strain>
    </source>
</reference>
<accession>A0A841Q4F0</accession>
<evidence type="ECO:0000313" key="1">
    <source>
        <dbReference type="EMBL" id="MBB6453299.1"/>
    </source>
</evidence>